<evidence type="ECO:0000313" key="11">
    <source>
        <dbReference type="EMBL" id="CAE7331944.1"/>
    </source>
</evidence>
<dbReference type="Proteomes" id="UP000601435">
    <property type="component" value="Unassembled WGS sequence"/>
</dbReference>
<reference evidence="11" key="1">
    <citation type="submission" date="2021-02" db="EMBL/GenBank/DDBJ databases">
        <authorList>
            <person name="Dougan E. K."/>
            <person name="Rhodes N."/>
            <person name="Thang M."/>
            <person name="Chan C."/>
        </authorList>
    </citation>
    <scope>NUCLEOTIDE SEQUENCE</scope>
</reference>
<protein>
    <recommendedName>
        <fullName evidence="9">Choline transporter-like protein</fullName>
    </recommendedName>
</protein>
<comment type="subcellular location">
    <subcellularLocation>
        <location evidence="9">Cell membrane</location>
        <topology evidence="9">Multi-pass membrane protein</topology>
    </subcellularLocation>
    <subcellularLocation>
        <location evidence="1">Membrane</location>
        <topology evidence="1">Multi-pass membrane protein</topology>
    </subcellularLocation>
</comment>
<dbReference type="AlphaFoldDB" id="A0A812P043"/>
<dbReference type="GO" id="GO:0005886">
    <property type="term" value="C:plasma membrane"/>
    <property type="evidence" value="ECO:0007669"/>
    <property type="project" value="UniProtKB-SubCell"/>
</dbReference>
<feature type="region of interest" description="Disordered" evidence="10">
    <location>
        <begin position="557"/>
        <end position="576"/>
    </location>
</feature>
<dbReference type="InterPro" id="IPR011990">
    <property type="entry name" value="TPR-like_helical_dom_sf"/>
</dbReference>
<name>A0A812P043_9DINO</name>
<dbReference type="EMBL" id="CAJNJA010013915">
    <property type="protein sequence ID" value="CAE7331944.1"/>
    <property type="molecule type" value="Genomic_DNA"/>
</dbReference>
<dbReference type="PANTHER" id="PTHR12558">
    <property type="entry name" value="CELL DIVISION CYCLE 16,23,27"/>
    <property type="match status" value="1"/>
</dbReference>
<comment type="caution">
    <text evidence="9">Lacks conserved residue(s) required for the propagation of feature annotation.</text>
</comment>
<dbReference type="InterPro" id="IPR019734">
    <property type="entry name" value="TPR_rpt"/>
</dbReference>
<dbReference type="GO" id="GO:0005680">
    <property type="term" value="C:anaphase-promoting complex"/>
    <property type="evidence" value="ECO:0007669"/>
    <property type="project" value="TreeGrafter"/>
</dbReference>
<comment type="function">
    <text evidence="9">Choline transporter.</text>
</comment>
<evidence type="ECO:0000313" key="12">
    <source>
        <dbReference type="Proteomes" id="UP000601435"/>
    </source>
</evidence>
<evidence type="ECO:0000256" key="9">
    <source>
        <dbReference type="RuleBase" id="RU368066"/>
    </source>
</evidence>
<dbReference type="GO" id="GO:0022857">
    <property type="term" value="F:transmembrane transporter activity"/>
    <property type="evidence" value="ECO:0007669"/>
    <property type="project" value="UniProtKB-UniRule"/>
</dbReference>
<evidence type="ECO:0000256" key="8">
    <source>
        <dbReference type="PROSITE-ProRule" id="PRU00339"/>
    </source>
</evidence>
<keyword evidence="12" id="KW-1185">Reference proteome</keyword>
<evidence type="ECO:0000256" key="3">
    <source>
        <dbReference type="ARBA" id="ARBA00022692"/>
    </source>
</evidence>
<keyword evidence="6 9" id="KW-0472">Membrane</keyword>
<keyword evidence="5 9" id="KW-1133">Transmembrane helix</keyword>
<evidence type="ECO:0000256" key="6">
    <source>
        <dbReference type="ARBA" id="ARBA00023136"/>
    </source>
</evidence>
<dbReference type="Gene3D" id="1.25.40.10">
    <property type="entry name" value="Tetratricopeptide repeat domain"/>
    <property type="match status" value="2"/>
</dbReference>
<dbReference type="GO" id="GO:0007091">
    <property type="term" value="P:metaphase/anaphase transition of mitotic cell cycle"/>
    <property type="evidence" value="ECO:0007669"/>
    <property type="project" value="TreeGrafter"/>
</dbReference>
<keyword evidence="3 9" id="KW-0812">Transmembrane</keyword>
<feature type="compositionally biased region" description="Low complexity" evidence="10">
    <location>
        <begin position="564"/>
        <end position="576"/>
    </location>
</feature>
<dbReference type="GO" id="GO:0051301">
    <property type="term" value="P:cell division"/>
    <property type="evidence" value="ECO:0007669"/>
    <property type="project" value="TreeGrafter"/>
</dbReference>
<comment type="similarity">
    <text evidence="2 9">Belongs to the CTL (choline transporter-like) family.</text>
</comment>
<dbReference type="SMART" id="SM00028">
    <property type="entry name" value="TPR"/>
    <property type="match status" value="4"/>
</dbReference>
<sequence length="576" mass="63017">PVCDSSDAGLAWCGDSLTGAGRQLDRRLEYAGRRGRATIPTRCSRCSHRQLHLAVFLPCCHLPQHDSADSVQMVFPRRSAGASHVPFPWRLLGWPGCHLAFAGLPISCWLTGLRCTCPDCLYRAATGAGSTVACSHAAVMQPAGLHNSSRAVIRLEYVEKHAKETGEQNALAAAVRCATRCCLSWLHCCLQFVTEYAYMYVAIIGEPFCPSTCKSFQLFTKYPAQVALNTLTSVVLGFLVCIGVPFALVLAAFFELRDSWVNFQPVAVCVIILAYIISRMSVGVYDAILTTLFICAMRDEEYCGGQHMGPELRQAPSAEKGDGGVLMIIRFNSAAQPFVNAGSRSDYALMLPSVLVKCTERVAKDGEAVRRSARTLLGHELVALEKYDKAIQQYRSAIDVDPRHYGAWWGLGRVCQCQEDLVQAKYNFLRAVEINGSNQVLRTSLGMVLQALGEPQRALQLVNRAAESSHCRALALFQKACILSSQKQHLKAADELVQAKRLAPREPCIHVQMGRVQLGLGNVREALQHFTHAMDLCAASGDRQLIAAAEEELRNAMPDEARSARSLTSALSDAGE</sequence>
<feature type="transmembrane region" description="Helical" evidence="9">
    <location>
        <begin position="226"/>
        <end position="254"/>
    </location>
</feature>
<comment type="similarity">
    <text evidence="7">Belongs to the APC3/CDC27 family.</text>
</comment>
<evidence type="ECO:0000256" key="7">
    <source>
        <dbReference type="ARBA" id="ARBA00038210"/>
    </source>
</evidence>
<dbReference type="GO" id="GO:0016567">
    <property type="term" value="P:protein ubiquitination"/>
    <property type="evidence" value="ECO:0007669"/>
    <property type="project" value="TreeGrafter"/>
</dbReference>
<organism evidence="11 12">
    <name type="scientific">Symbiodinium necroappetens</name>
    <dbReference type="NCBI Taxonomy" id="1628268"/>
    <lineage>
        <taxon>Eukaryota</taxon>
        <taxon>Sar</taxon>
        <taxon>Alveolata</taxon>
        <taxon>Dinophyceae</taxon>
        <taxon>Suessiales</taxon>
        <taxon>Symbiodiniaceae</taxon>
        <taxon>Symbiodinium</taxon>
    </lineage>
</organism>
<dbReference type="InterPro" id="IPR007603">
    <property type="entry name" value="Choline_transptr-like"/>
</dbReference>
<dbReference type="PROSITE" id="PS50005">
    <property type="entry name" value="TPR"/>
    <property type="match status" value="1"/>
</dbReference>
<accession>A0A812P043</accession>
<dbReference type="Pfam" id="PF13432">
    <property type="entry name" value="TPR_16"/>
    <property type="match status" value="1"/>
</dbReference>
<feature type="repeat" description="TPR" evidence="8">
    <location>
        <begin position="371"/>
        <end position="404"/>
    </location>
</feature>
<evidence type="ECO:0000256" key="10">
    <source>
        <dbReference type="SAM" id="MobiDB-lite"/>
    </source>
</evidence>
<feature type="transmembrane region" description="Helical" evidence="9">
    <location>
        <begin position="260"/>
        <end position="277"/>
    </location>
</feature>
<dbReference type="Pfam" id="PF04515">
    <property type="entry name" value="Choline_transpo"/>
    <property type="match status" value="1"/>
</dbReference>
<evidence type="ECO:0000256" key="1">
    <source>
        <dbReference type="ARBA" id="ARBA00004141"/>
    </source>
</evidence>
<feature type="non-terminal residue" evidence="11">
    <location>
        <position position="1"/>
    </location>
</feature>
<dbReference type="SUPFAM" id="SSF48452">
    <property type="entry name" value="TPR-like"/>
    <property type="match status" value="1"/>
</dbReference>
<dbReference type="PANTHER" id="PTHR12558:SF13">
    <property type="entry name" value="CELL DIVISION CYCLE PROTEIN 27 HOMOLOG"/>
    <property type="match status" value="1"/>
</dbReference>
<dbReference type="GO" id="GO:0031145">
    <property type="term" value="P:anaphase-promoting complex-dependent catabolic process"/>
    <property type="evidence" value="ECO:0007669"/>
    <property type="project" value="TreeGrafter"/>
</dbReference>
<comment type="caution">
    <text evidence="11">The sequence shown here is derived from an EMBL/GenBank/DDBJ whole genome shotgun (WGS) entry which is preliminary data.</text>
</comment>
<evidence type="ECO:0000256" key="2">
    <source>
        <dbReference type="ARBA" id="ARBA00007168"/>
    </source>
</evidence>
<keyword evidence="4 8" id="KW-0802">TPR repeat</keyword>
<dbReference type="OrthoDB" id="1926212at2759"/>
<dbReference type="GO" id="GO:0005737">
    <property type="term" value="C:cytoplasm"/>
    <property type="evidence" value="ECO:0007669"/>
    <property type="project" value="TreeGrafter"/>
</dbReference>
<proteinExistence type="inferred from homology"/>
<gene>
    <name evidence="11" type="primary">Cdc27</name>
    <name evidence="11" type="ORF">SNEC2469_LOCUS8429</name>
</gene>
<evidence type="ECO:0000256" key="4">
    <source>
        <dbReference type="ARBA" id="ARBA00022803"/>
    </source>
</evidence>
<evidence type="ECO:0000256" key="5">
    <source>
        <dbReference type="ARBA" id="ARBA00022989"/>
    </source>
</evidence>